<dbReference type="InterPro" id="IPR005123">
    <property type="entry name" value="Oxoglu/Fe-dep_dioxygenase_dom"/>
</dbReference>
<sequence>MHPAPSPMRRLSEAPRLYVQEGFASDEEVRHVLASYGDRDALTRRGLPWQANETGVSSELPVEADPVLAAIAARIEAVLGFSCTLEEPTFRFRRYARGDAHPPHLDEYTIGGARLVATAIVYLTDAAVGGETFFPRAEPHPRAVAAQKGRLALWFNHRADGSVDRAALHQSNTLREGEKATITYFVYAPVEAARAGVVADEAPAREEAASRRFVCVNDGVPEATIRVLREACAARGVVYEEVQAADFDFTAAGPLPPGTLLFRPAVSTAAVRVEQALCGPGVVTFHREADGVFREIGPDCAVLERRGISVPRWIWGNTTNRGILRRYVDDLGGLPIVMKFAGGSGGVGVLRIDSLAGLFSTMDHARASGRMPVLSAYIPDATHHRCIVVGDRVVGFWRNRTDEDDFRTHATDDPADYQAPPAPEILASAVAATAALDVELGGVDVLEHASGRHYVLEVNFPCYFARARLVGGHDVGGAMIDWLVRKAERGGGR</sequence>
<dbReference type="SMART" id="SM00702">
    <property type="entry name" value="P4Hc"/>
    <property type="match status" value="1"/>
</dbReference>
<evidence type="ECO:0000256" key="3">
    <source>
        <dbReference type="ARBA" id="ARBA00022896"/>
    </source>
</evidence>
<dbReference type="GO" id="GO:0005506">
    <property type="term" value="F:iron ion binding"/>
    <property type="evidence" value="ECO:0007669"/>
    <property type="project" value="InterPro"/>
</dbReference>
<dbReference type="SUPFAM" id="SSF56059">
    <property type="entry name" value="Glutathione synthetase ATP-binding domain-like"/>
    <property type="match status" value="1"/>
</dbReference>
<gene>
    <name evidence="10" type="ORF">E8A74_28255</name>
</gene>
<proteinExistence type="predicted"/>
<evidence type="ECO:0000256" key="6">
    <source>
        <dbReference type="ARBA" id="ARBA00023004"/>
    </source>
</evidence>
<dbReference type="PROSITE" id="PS51471">
    <property type="entry name" value="FE2OG_OXY"/>
    <property type="match status" value="1"/>
</dbReference>
<evidence type="ECO:0000256" key="7">
    <source>
        <dbReference type="PROSITE-ProRule" id="PRU00409"/>
    </source>
</evidence>
<dbReference type="Gene3D" id="3.30.1490.20">
    <property type="entry name" value="ATP-grasp fold, A domain"/>
    <property type="match status" value="1"/>
</dbReference>
<dbReference type="OrthoDB" id="5484636at2"/>
<keyword evidence="6" id="KW-0408">Iron</keyword>
<comment type="cofactor">
    <cofactor evidence="1">
        <name>L-ascorbate</name>
        <dbReference type="ChEBI" id="CHEBI:38290"/>
    </cofactor>
</comment>
<evidence type="ECO:0008006" key="12">
    <source>
        <dbReference type="Google" id="ProtNLM"/>
    </source>
</evidence>
<name>A0A4U1J661_9BACT</name>
<keyword evidence="3" id="KW-0847">Vitamin C</keyword>
<dbReference type="GO" id="GO:0031418">
    <property type="term" value="F:L-ascorbic acid binding"/>
    <property type="evidence" value="ECO:0007669"/>
    <property type="project" value="UniProtKB-KW"/>
</dbReference>
<reference evidence="10 11" key="1">
    <citation type="submission" date="2019-04" db="EMBL/GenBank/DDBJ databases">
        <authorList>
            <person name="Li Y."/>
            <person name="Wang J."/>
        </authorList>
    </citation>
    <scope>NUCLEOTIDE SEQUENCE [LARGE SCALE GENOMIC DNA]</scope>
    <source>
        <strain evidence="10 11">DSM 14668</strain>
    </source>
</reference>
<comment type="caution">
    <text evidence="10">The sequence shown here is derived from an EMBL/GenBank/DDBJ whole genome shotgun (WGS) entry which is preliminary data.</text>
</comment>
<keyword evidence="5" id="KW-0560">Oxidoreductase</keyword>
<dbReference type="EMBL" id="SSMQ01000033">
    <property type="protein sequence ID" value="TKD02789.1"/>
    <property type="molecule type" value="Genomic_DNA"/>
</dbReference>
<dbReference type="RefSeq" id="WP_136932195.1">
    <property type="nucleotide sequence ID" value="NZ_SSMQ01000033.1"/>
</dbReference>
<dbReference type="Pfam" id="PF08443">
    <property type="entry name" value="RimK"/>
    <property type="match status" value="1"/>
</dbReference>
<dbReference type="Gene3D" id="3.30.470.20">
    <property type="entry name" value="ATP-grasp fold, B domain"/>
    <property type="match status" value="1"/>
</dbReference>
<dbReference type="PROSITE" id="PS50975">
    <property type="entry name" value="ATP_GRASP"/>
    <property type="match status" value="1"/>
</dbReference>
<evidence type="ECO:0000259" key="9">
    <source>
        <dbReference type="PROSITE" id="PS51471"/>
    </source>
</evidence>
<keyword evidence="2" id="KW-0479">Metal-binding</keyword>
<organism evidence="10 11">
    <name type="scientific">Polyangium fumosum</name>
    <dbReference type="NCBI Taxonomy" id="889272"/>
    <lineage>
        <taxon>Bacteria</taxon>
        <taxon>Pseudomonadati</taxon>
        <taxon>Myxococcota</taxon>
        <taxon>Polyangia</taxon>
        <taxon>Polyangiales</taxon>
        <taxon>Polyangiaceae</taxon>
        <taxon>Polyangium</taxon>
    </lineage>
</organism>
<protein>
    <recommendedName>
        <fullName evidence="12">ATP-grasp domain-containing protein</fullName>
    </recommendedName>
</protein>
<dbReference type="InterPro" id="IPR044862">
    <property type="entry name" value="Pro_4_hyd_alph_FE2OG_OXY"/>
</dbReference>
<evidence type="ECO:0000259" key="8">
    <source>
        <dbReference type="PROSITE" id="PS50975"/>
    </source>
</evidence>
<dbReference type="InterPro" id="IPR013651">
    <property type="entry name" value="ATP-grasp_RimK-type"/>
</dbReference>
<dbReference type="PANTHER" id="PTHR10869:SF246">
    <property type="entry name" value="TRANSMEMBRANE PROLYL 4-HYDROXYLASE"/>
    <property type="match status" value="1"/>
</dbReference>
<evidence type="ECO:0000256" key="2">
    <source>
        <dbReference type="ARBA" id="ARBA00022723"/>
    </source>
</evidence>
<dbReference type="InterPro" id="IPR006620">
    <property type="entry name" value="Pro_4_hyd_alph"/>
</dbReference>
<dbReference type="Pfam" id="PF13640">
    <property type="entry name" value="2OG-FeII_Oxy_3"/>
    <property type="match status" value="1"/>
</dbReference>
<dbReference type="GO" id="GO:0005524">
    <property type="term" value="F:ATP binding"/>
    <property type="evidence" value="ECO:0007669"/>
    <property type="project" value="UniProtKB-UniRule"/>
</dbReference>
<keyword evidence="11" id="KW-1185">Reference proteome</keyword>
<keyword evidence="7" id="KW-0547">Nucleotide-binding</keyword>
<dbReference type="PANTHER" id="PTHR10869">
    <property type="entry name" value="PROLYL 4-HYDROXYLASE ALPHA SUBUNIT"/>
    <property type="match status" value="1"/>
</dbReference>
<dbReference type="InterPro" id="IPR045054">
    <property type="entry name" value="P4HA-like"/>
</dbReference>
<evidence type="ECO:0000313" key="11">
    <source>
        <dbReference type="Proteomes" id="UP000309215"/>
    </source>
</evidence>
<accession>A0A4U1J661</accession>
<evidence type="ECO:0000256" key="4">
    <source>
        <dbReference type="ARBA" id="ARBA00022964"/>
    </source>
</evidence>
<keyword evidence="7" id="KW-0067">ATP-binding</keyword>
<dbReference type="Gene3D" id="2.60.120.620">
    <property type="entry name" value="q2cbj1_9rhob like domain"/>
    <property type="match status" value="1"/>
</dbReference>
<feature type="domain" description="Fe2OG dioxygenase" evidence="9">
    <location>
        <begin position="84"/>
        <end position="188"/>
    </location>
</feature>
<dbReference type="InterPro" id="IPR011761">
    <property type="entry name" value="ATP-grasp"/>
</dbReference>
<keyword evidence="4" id="KW-0223">Dioxygenase</keyword>
<dbReference type="InterPro" id="IPR013815">
    <property type="entry name" value="ATP_grasp_subdomain_1"/>
</dbReference>
<evidence type="ECO:0000256" key="1">
    <source>
        <dbReference type="ARBA" id="ARBA00001961"/>
    </source>
</evidence>
<dbReference type="GO" id="GO:0004656">
    <property type="term" value="F:procollagen-proline 4-dioxygenase activity"/>
    <property type="evidence" value="ECO:0007669"/>
    <property type="project" value="TreeGrafter"/>
</dbReference>
<dbReference type="Proteomes" id="UP000309215">
    <property type="component" value="Unassembled WGS sequence"/>
</dbReference>
<evidence type="ECO:0000313" key="10">
    <source>
        <dbReference type="EMBL" id="TKD02789.1"/>
    </source>
</evidence>
<dbReference type="AlphaFoldDB" id="A0A4U1J661"/>
<feature type="domain" description="ATP-grasp" evidence="8">
    <location>
        <begin position="300"/>
        <end position="488"/>
    </location>
</feature>
<evidence type="ECO:0000256" key="5">
    <source>
        <dbReference type="ARBA" id="ARBA00023002"/>
    </source>
</evidence>